<reference evidence="10 11" key="1">
    <citation type="submission" date="2016-10" db="EMBL/GenBank/DDBJ databases">
        <authorList>
            <person name="de Groot N.N."/>
        </authorList>
    </citation>
    <scope>NUCLEOTIDE SEQUENCE [LARGE SCALE GENOMIC DNA]</scope>
    <source>
        <strain evidence="10 11">CECT 7543</strain>
    </source>
</reference>
<feature type="transmembrane region" description="Helical" evidence="8">
    <location>
        <begin position="143"/>
        <end position="161"/>
    </location>
</feature>
<feature type="transmembrane region" description="Helical" evidence="8">
    <location>
        <begin position="295"/>
        <end position="313"/>
    </location>
</feature>
<feature type="transmembrane region" description="Helical" evidence="8">
    <location>
        <begin position="116"/>
        <end position="136"/>
    </location>
</feature>
<dbReference type="AlphaFoldDB" id="A0A1H0R8U6"/>
<dbReference type="GO" id="GO:0016763">
    <property type="term" value="F:pentosyltransferase activity"/>
    <property type="evidence" value="ECO:0007669"/>
    <property type="project" value="TreeGrafter"/>
</dbReference>
<feature type="transmembrane region" description="Helical" evidence="8">
    <location>
        <begin position="214"/>
        <end position="240"/>
    </location>
</feature>
<dbReference type="OrthoDB" id="9775035at2"/>
<evidence type="ECO:0000259" key="9">
    <source>
        <dbReference type="Pfam" id="PF13231"/>
    </source>
</evidence>
<dbReference type="InterPro" id="IPR038731">
    <property type="entry name" value="RgtA/B/C-like"/>
</dbReference>
<accession>A0A1H0R8U6</accession>
<evidence type="ECO:0000313" key="11">
    <source>
        <dbReference type="Proteomes" id="UP000198827"/>
    </source>
</evidence>
<sequence>MKLDYSRFLTRNITLLVAVAIVLLFFWGLGSVPFLSVNEARRAVTVREMREAGSWLLPYMNGELYLSKPPFFYWVGLVSTGVLGSLSEWSVRLPSALAATVCCIGIYLYGSRLAGRQAGLLAAVFLAANGAFSLFARRSEIEMFLTLLCFGALLAAWQYVFRQGRIGWSRLSYVLLGCALLTKGPVCLLWVTAPILAYALIYKDSRAKAYLCDGWGWIIALVLGSSWYVAVSFSQGWGIWASIISEDIVNKIDGQGAEAWYAYLLYLAGDFFPFWLIIFVRPRAFWALIRSRREAGMLLCCCLLPLLVFSMFTEKHGKYLLPIYPAVALLLALHWTALLEEAKGRWRVGLATVPYIMLAGFLVFYVFIEGQVLAHRFGGLEQVATLAAKQPDQKAYSVGEPDIRLVYYMGRPVEALTVAEVSGVKQSDARLFVQEPLPPELQDLASCKIGEIDPYLKPGRSALLLRLGADCR</sequence>
<dbReference type="InterPro" id="IPR050297">
    <property type="entry name" value="LipidA_mod_glycosyltrf_83"/>
</dbReference>
<evidence type="ECO:0000256" key="7">
    <source>
        <dbReference type="ARBA" id="ARBA00023136"/>
    </source>
</evidence>
<keyword evidence="6 8" id="KW-1133">Transmembrane helix</keyword>
<feature type="transmembrane region" description="Helical" evidence="8">
    <location>
        <begin position="260"/>
        <end position="280"/>
    </location>
</feature>
<dbReference type="GO" id="GO:0005886">
    <property type="term" value="C:plasma membrane"/>
    <property type="evidence" value="ECO:0007669"/>
    <property type="project" value="UniProtKB-SubCell"/>
</dbReference>
<proteinExistence type="predicted"/>
<comment type="subcellular location">
    <subcellularLocation>
        <location evidence="1">Cell membrane</location>
        <topology evidence="1">Multi-pass membrane protein</topology>
    </subcellularLocation>
</comment>
<keyword evidence="5 8" id="KW-0812">Transmembrane</keyword>
<organism evidence="10 11">
    <name type="scientific">Pseudomonas arsenicoxydans</name>
    <dbReference type="NCBI Taxonomy" id="702115"/>
    <lineage>
        <taxon>Bacteria</taxon>
        <taxon>Pseudomonadati</taxon>
        <taxon>Pseudomonadota</taxon>
        <taxon>Gammaproteobacteria</taxon>
        <taxon>Pseudomonadales</taxon>
        <taxon>Pseudomonadaceae</taxon>
        <taxon>Pseudomonas</taxon>
    </lineage>
</organism>
<feature type="transmembrane region" description="Helical" evidence="8">
    <location>
        <begin position="12"/>
        <end position="29"/>
    </location>
</feature>
<evidence type="ECO:0000256" key="5">
    <source>
        <dbReference type="ARBA" id="ARBA00022692"/>
    </source>
</evidence>
<feature type="transmembrane region" description="Helical" evidence="8">
    <location>
        <begin position="173"/>
        <end position="202"/>
    </location>
</feature>
<keyword evidence="3" id="KW-0328">Glycosyltransferase</keyword>
<evidence type="ECO:0000256" key="8">
    <source>
        <dbReference type="SAM" id="Phobius"/>
    </source>
</evidence>
<feature type="transmembrane region" description="Helical" evidence="8">
    <location>
        <begin position="70"/>
        <end position="86"/>
    </location>
</feature>
<name>A0A1H0R8U6_9PSED</name>
<keyword evidence="2" id="KW-1003">Cell membrane</keyword>
<evidence type="ECO:0000256" key="2">
    <source>
        <dbReference type="ARBA" id="ARBA00022475"/>
    </source>
</evidence>
<gene>
    <name evidence="10" type="ORF">SAMN04489798_5175</name>
</gene>
<keyword evidence="4 10" id="KW-0808">Transferase</keyword>
<evidence type="ECO:0000256" key="6">
    <source>
        <dbReference type="ARBA" id="ARBA00022989"/>
    </source>
</evidence>
<feature type="transmembrane region" description="Helical" evidence="8">
    <location>
        <begin position="319"/>
        <end position="339"/>
    </location>
</feature>
<dbReference type="Proteomes" id="UP000198827">
    <property type="component" value="Chromosome I"/>
</dbReference>
<dbReference type="Pfam" id="PF13231">
    <property type="entry name" value="PMT_2"/>
    <property type="match status" value="1"/>
</dbReference>
<dbReference type="GO" id="GO:0010041">
    <property type="term" value="P:response to iron(III) ion"/>
    <property type="evidence" value="ECO:0007669"/>
    <property type="project" value="TreeGrafter"/>
</dbReference>
<feature type="domain" description="Glycosyltransferase RgtA/B/C/D-like" evidence="9">
    <location>
        <begin position="67"/>
        <end position="222"/>
    </location>
</feature>
<evidence type="ECO:0000256" key="3">
    <source>
        <dbReference type="ARBA" id="ARBA00022676"/>
    </source>
</evidence>
<dbReference type="RefSeq" id="WP_090185929.1">
    <property type="nucleotide sequence ID" value="NZ_LT629705.1"/>
</dbReference>
<protein>
    <submittedName>
        <fullName evidence="10">4-amino-4-deoxy-L-arabinose transferase</fullName>
    </submittedName>
</protein>
<dbReference type="GO" id="GO:0009103">
    <property type="term" value="P:lipopolysaccharide biosynthetic process"/>
    <property type="evidence" value="ECO:0007669"/>
    <property type="project" value="UniProtKB-ARBA"/>
</dbReference>
<dbReference type="PANTHER" id="PTHR33908:SF3">
    <property type="entry name" value="UNDECAPRENYL PHOSPHATE-ALPHA-4-AMINO-4-DEOXY-L-ARABINOSE ARABINOSYL TRANSFERASE"/>
    <property type="match status" value="1"/>
</dbReference>
<evidence type="ECO:0000313" key="10">
    <source>
        <dbReference type="EMBL" id="SDP25972.1"/>
    </source>
</evidence>
<dbReference type="EMBL" id="LT629705">
    <property type="protein sequence ID" value="SDP25972.1"/>
    <property type="molecule type" value="Genomic_DNA"/>
</dbReference>
<evidence type="ECO:0000256" key="4">
    <source>
        <dbReference type="ARBA" id="ARBA00022679"/>
    </source>
</evidence>
<feature type="transmembrane region" description="Helical" evidence="8">
    <location>
        <begin position="93"/>
        <end position="110"/>
    </location>
</feature>
<dbReference type="PANTHER" id="PTHR33908">
    <property type="entry name" value="MANNOSYLTRANSFERASE YKCB-RELATED"/>
    <property type="match status" value="1"/>
</dbReference>
<feature type="transmembrane region" description="Helical" evidence="8">
    <location>
        <begin position="346"/>
        <end position="368"/>
    </location>
</feature>
<evidence type="ECO:0000256" key="1">
    <source>
        <dbReference type="ARBA" id="ARBA00004651"/>
    </source>
</evidence>
<keyword evidence="7 8" id="KW-0472">Membrane</keyword>